<evidence type="ECO:0000256" key="4">
    <source>
        <dbReference type="ARBA" id="ARBA00017470"/>
    </source>
</evidence>
<evidence type="ECO:0000256" key="1">
    <source>
        <dbReference type="ARBA" id="ARBA00004418"/>
    </source>
</evidence>
<dbReference type="Proteomes" id="UP000184292">
    <property type="component" value="Unassembled WGS sequence"/>
</dbReference>
<keyword evidence="5" id="KW-0813">Transport</keyword>
<protein>
    <recommendedName>
        <fullName evidence="4">sn-glycerol-3-phosphate-binding periplasmic protein UgpB</fullName>
    </recommendedName>
</protein>
<feature type="chain" id="PRO_5012296679" description="sn-glycerol-3-phosphate-binding periplasmic protein UgpB" evidence="8">
    <location>
        <begin position="32"/>
        <end position="502"/>
    </location>
</feature>
<dbReference type="PANTHER" id="PTHR43649">
    <property type="entry name" value="ARABINOSE-BINDING PROTEIN-RELATED"/>
    <property type="match status" value="1"/>
</dbReference>
<dbReference type="PANTHER" id="PTHR43649:SF31">
    <property type="entry name" value="SN-GLYCEROL-3-PHOSPHATE-BINDING PERIPLASMIC PROTEIN UGPB"/>
    <property type="match status" value="1"/>
</dbReference>
<accession>A0A1M6AEU5</accession>
<evidence type="ECO:0000256" key="2">
    <source>
        <dbReference type="ARBA" id="ARBA00008520"/>
    </source>
</evidence>
<evidence type="ECO:0000256" key="3">
    <source>
        <dbReference type="ARBA" id="ARBA00011557"/>
    </source>
</evidence>
<evidence type="ECO:0000256" key="7">
    <source>
        <dbReference type="ARBA" id="ARBA00034473"/>
    </source>
</evidence>
<comment type="similarity">
    <text evidence="2">Belongs to the bacterial solute-binding protein 1 family.</text>
</comment>
<proteinExistence type="inferred from homology"/>
<gene>
    <name evidence="9" type="ORF">SAMN05444417_0397</name>
</gene>
<keyword evidence="10" id="KW-1185">Reference proteome</keyword>
<comment type="subunit">
    <text evidence="3">The complex is composed of two ATP-binding proteins (UgpC), two transmembrane proteins (UgpA and UgpE) and a solute-binding protein (UgpB).</text>
</comment>
<keyword evidence="6 8" id="KW-0732">Signal</keyword>
<sequence length="502" mass="54001">MIYRRTPMSRRGFLAGASALGIAAAARPAFAQDAAFDFGEPMMDMPAPNGPLRWLDSGDQKGVFFEPFLAEYGQARGIETVYDGLPWSEIATVVPLGVRNGSAPDAFTLPLDMPPAVAIDQGWVQPLDPYIPDIAEWRAGFPAGSFVEGINMRDGQTYGLPFTSDRRSSCLLLFGREAMALTEFEPSPENPLTWDQFRAAARQITENSGGQIPGFIIGGAQVNRWRDVTLQMASRAGAHFGMAGFVTGFDYTDGEYKLNSPEVVGAVELLLAMRDDGSVFPGVLSLNAPQARAFTAQGNAGMILQGPWNVPIWEAENPDFDFGFTWTPAPEGADGRTYTNSLPATANMMFLNADAQNPAHAAEVFRLMGTLEGQTAWANVVGPSDPAIFPAANEQAQMSDRSRAVIALQEQQVRATPVPYSANTGFVEVARLFQMPTPDIAQTVQGLFAGQLTDVQGSLDTLNQAMSDALDAAIEEANAGGANVTRDELVFADWDPMTDYSG</sequence>
<reference evidence="9 10" key="1">
    <citation type="submission" date="2016-11" db="EMBL/GenBank/DDBJ databases">
        <authorList>
            <person name="Jaros S."/>
            <person name="Januszkiewicz K."/>
            <person name="Wedrychowicz H."/>
        </authorList>
    </citation>
    <scope>NUCLEOTIDE SEQUENCE [LARGE SCALE GENOMIC DNA]</scope>
    <source>
        <strain evidence="9 10">DSM 100565</strain>
    </source>
</reference>
<dbReference type="SUPFAM" id="SSF53850">
    <property type="entry name" value="Periplasmic binding protein-like II"/>
    <property type="match status" value="1"/>
</dbReference>
<dbReference type="STRING" id="1447782.SAMN05444417_0397"/>
<dbReference type="AlphaFoldDB" id="A0A1M6AEU5"/>
<dbReference type="PROSITE" id="PS51318">
    <property type="entry name" value="TAT"/>
    <property type="match status" value="1"/>
</dbReference>
<dbReference type="OrthoDB" id="7918484at2"/>
<dbReference type="InterPro" id="IPR006059">
    <property type="entry name" value="SBP"/>
</dbReference>
<dbReference type="RefSeq" id="WP_073326058.1">
    <property type="nucleotide sequence ID" value="NZ_FQYO01000001.1"/>
</dbReference>
<feature type="signal peptide" evidence="8">
    <location>
        <begin position="1"/>
        <end position="31"/>
    </location>
</feature>
<dbReference type="Pfam" id="PF01547">
    <property type="entry name" value="SBP_bac_1"/>
    <property type="match status" value="1"/>
</dbReference>
<dbReference type="Gene3D" id="3.40.190.10">
    <property type="entry name" value="Periplasmic binding protein-like II"/>
    <property type="match status" value="1"/>
</dbReference>
<comment type="subcellular location">
    <subcellularLocation>
        <location evidence="1">Periplasm</location>
    </subcellularLocation>
</comment>
<dbReference type="GO" id="GO:0042597">
    <property type="term" value="C:periplasmic space"/>
    <property type="evidence" value="ECO:0007669"/>
    <property type="project" value="UniProtKB-SubCell"/>
</dbReference>
<dbReference type="InterPro" id="IPR006311">
    <property type="entry name" value="TAT_signal"/>
</dbReference>
<dbReference type="EMBL" id="FQYO01000001">
    <property type="protein sequence ID" value="SHI34995.1"/>
    <property type="molecule type" value="Genomic_DNA"/>
</dbReference>
<evidence type="ECO:0000313" key="10">
    <source>
        <dbReference type="Proteomes" id="UP000184292"/>
    </source>
</evidence>
<name>A0A1M6AEU5_9RHOB</name>
<evidence type="ECO:0000256" key="8">
    <source>
        <dbReference type="SAM" id="SignalP"/>
    </source>
</evidence>
<evidence type="ECO:0000256" key="5">
    <source>
        <dbReference type="ARBA" id="ARBA00022448"/>
    </source>
</evidence>
<evidence type="ECO:0000256" key="6">
    <source>
        <dbReference type="ARBA" id="ARBA00022729"/>
    </source>
</evidence>
<comment type="function">
    <text evidence="7">Part of the ABC transporter complex UgpBAEC involved in sn-glycerol-3-phosphate (G3P) import. Binds G3P.</text>
</comment>
<organism evidence="9 10">
    <name type="scientific">Wenxinia saemankumensis</name>
    <dbReference type="NCBI Taxonomy" id="1447782"/>
    <lineage>
        <taxon>Bacteria</taxon>
        <taxon>Pseudomonadati</taxon>
        <taxon>Pseudomonadota</taxon>
        <taxon>Alphaproteobacteria</taxon>
        <taxon>Rhodobacterales</taxon>
        <taxon>Roseobacteraceae</taxon>
        <taxon>Wenxinia</taxon>
    </lineage>
</organism>
<evidence type="ECO:0000313" key="9">
    <source>
        <dbReference type="EMBL" id="SHI34995.1"/>
    </source>
</evidence>
<dbReference type="InterPro" id="IPR050490">
    <property type="entry name" value="Bact_solute-bd_prot1"/>
</dbReference>